<dbReference type="EC" id="2.1.1.80" evidence="2"/>
<feature type="domain" description="PAS" evidence="8">
    <location>
        <begin position="518"/>
        <end position="566"/>
    </location>
</feature>
<proteinExistence type="predicted"/>
<keyword evidence="11" id="KW-1185">Reference proteome</keyword>
<sequence>MTDDDAEDEYATESGLPGDRPALTPAEEVEFEALLSFLKESRGFDFTGYKRSSIRRRVTRRMQQVDVATFAEYLDLLQVDTEEFTQLFNTVLINVTGFLRDTEAWEELAEQIVPQLLAPKPRGEAVRVWSAGCASGEEAYGLAMVFAEALGIEEFRARVKVYATDVDEDALAAARQATYAEKELAALPAGWRERYFERTGSRWTFRSDLRRCVIFGRNDLVQDAPIGRLDLLVCRNTLMYLNAETQSRVLRRFHFALNTAGVLFLGKAEMLLSHGRLFLPVDLKRRFFRKADQVDPSGRGVGPVGRLQASSAVADPQVEDEALLFSPLATLVVTADEVVATANRRAEAQLGVTSREIGRRFTELELCHRIAGLRSSYEDVRRNRTALWQHEAEFARSSTETLYFDIQVVPLQGQVDTGPAVALFFTDVTRYRRMTGELQAAHRQVETAYEELQSTVEELETTNEELQSTVEELETTNEELQSTVEELETTNEELQSTNDELQSMNDEMRQRTSQLDRANDFLESVLGGLRTAVVVVDGELIVQAWNSQADDLWGLRSDEAVGQHLLNLDIGLATDRLRPLVREVLHGDGVREDPLRVEAINRRGRTVQLSIGVSPLVGRQGRPDGAIILMDQRDVGSAHAR</sequence>
<dbReference type="Gene3D" id="3.40.50.150">
    <property type="entry name" value="Vaccinia Virus protein VP39"/>
    <property type="match status" value="1"/>
</dbReference>
<evidence type="ECO:0000256" key="6">
    <source>
        <dbReference type="SAM" id="Coils"/>
    </source>
</evidence>
<keyword evidence="5" id="KW-0949">S-adenosyl-L-methionine</keyword>
<dbReference type="Pfam" id="PF01739">
    <property type="entry name" value="CheR"/>
    <property type="match status" value="1"/>
</dbReference>
<dbReference type="GO" id="GO:0032259">
    <property type="term" value="P:methylation"/>
    <property type="evidence" value="ECO:0007669"/>
    <property type="project" value="UniProtKB-KW"/>
</dbReference>
<name>A0A7Y9E296_9PSEU</name>
<dbReference type="PRINTS" id="PR00996">
    <property type="entry name" value="CHERMTFRASE"/>
</dbReference>
<dbReference type="PROSITE" id="PS50112">
    <property type="entry name" value="PAS"/>
    <property type="match status" value="1"/>
</dbReference>
<evidence type="ECO:0000313" key="11">
    <source>
        <dbReference type="Proteomes" id="UP000535890"/>
    </source>
</evidence>
<evidence type="ECO:0000256" key="4">
    <source>
        <dbReference type="ARBA" id="ARBA00022679"/>
    </source>
</evidence>
<gene>
    <name evidence="10" type="ORF">BJ983_005789</name>
</gene>
<dbReference type="InterPro" id="IPR022642">
    <property type="entry name" value="CheR_C"/>
</dbReference>
<dbReference type="InterPro" id="IPR036804">
    <property type="entry name" value="CheR_N_sf"/>
</dbReference>
<keyword evidence="4 10" id="KW-0808">Transferase</keyword>
<feature type="domain" description="CheR-type methyltransferase" evidence="9">
    <location>
        <begin position="28"/>
        <end position="271"/>
    </location>
</feature>
<dbReference type="GO" id="GO:0008983">
    <property type="term" value="F:protein-glutamate O-methyltransferase activity"/>
    <property type="evidence" value="ECO:0007669"/>
    <property type="project" value="UniProtKB-EC"/>
</dbReference>
<dbReference type="Proteomes" id="UP000535890">
    <property type="component" value="Unassembled WGS sequence"/>
</dbReference>
<evidence type="ECO:0000259" key="9">
    <source>
        <dbReference type="PROSITE" id="PS50123"/>
    </source>
</evidence>
<accession>A0A7Y9E296</accession>
<dbReference type="CDD" id="cd00130">
    <property type="entry name" value="PAS"/>
    <property type="match status" value="1"/>
</dbReference>
<evidence type="ECO:0000256" key="2">
    <source>
        <dbReference type="ARBA" id="ARBA00012534"/>
    </source>
</evidence>
<reference evidence="10 11" key="1">
    <citation type="submission" date="2020-07" db="EMBL/GenBank/DDBJ databases">
        <title>Sequencing the genomes of 1000 actinobacteria strains.</title>
        <authorList>
            <person name="Klenk H.-P."/>
        </authorList>
    </citation>
    <scope>NUCLEOTIDE SEQUENCE [LARGE SCALE GENOMIC DNA]</scope>
    <source>
        <strain evidence="10 11">DSM 45772</strain>
    </source>
</reference>
<dbReference type="NCBIfam" id="TIGR00229">
    <property type="entry name" value="sensory_box"/>
    <property type="match status" value="1"/>
</dbReference>
<dbReference type="InterPro" id="IPR029063">
    <property type="entry name" value="SAM-dependent_MTases_sf"/>
</dbReference>
<dbReference type="SUPFAM" id="SSF53335">
    <property type="entry name" value="S-adenosyl-L-methionine-dependent methyltransferases"/>
    <property type="match status" value="1"/>
</dbReference>
<dbReference type="SMART" id="SM00091">
    <property type="entry name" value="PAS"/>
    <property type="match status" value="2"/>
</dbReference>
<dbReference type="Pfam" id="PF13426">
    <property type="entry name" value="PAS_9"/>
    <property type="match status" value="1"/>
</dbReference>
<feature type="region of interest" description="Disordered" evidence="7">
    <location>
        <begin position="1"/>
        <end position="23"/>
    </location>
</feature>
<protein>
    <recommendedName>
        <fullName evidence="2">protein-glutamate O-methyltransferase</fullName>
        <ecNumber evidence="2">2.1.1.80</ecNumber>
    </recommendedName>
</protein>
<dbReference type="CDD" id="cd02440">
    <property type="entry name" value="AdoMet_MTases"/>
    <property type="match status" value="1"/>
</dbReference>
<dbReference type="SUPFAM" id="SSF55785">
    <property type="entry name" value="PYP-like sensor domain (PAS domain)"/>
    <property type="match status" value="2"/>
</dbReference>
<keyword evidence="10" id="KW-0378">Hydrolase</keyword>
<dbReference type="EMBL" id="JACCBN010000001">
    <property type="protein sequence ID" value="NYD39687.1"/>
    <property type="molecule type" value="Genomic_DNA"/>
</dbReference>
<dbReference type="InterPro" id="IPR035965">
    <property type="entry name" value="PAS-like_dom_sf"/>
</dbReference>
<dbReference type="PANTHER" id="PTHR24422:SF10">
    <property type="entry name" value="CHEMOTAXIS PROTEIN METHYLTRANSFERASE 2"/>
    <property type="match status" value="1"/>
</dbReference>
<dbReference type="Gene3D" id="1.10.287.1490">
    <property type="match status" value="1"/>
</dbReference>
<feature type="coiled-coil region" evidence="6">
    <location>
        <begin position="438"/>
        <end position="518"/>
    </location>
</feature>
<comment type="catalytic activity">
    <reaction evidence="1">
        <text>L-glutamyl-[protein] + S-adenosyl-L-methionine = [protein]-L-glutamate 5-O-methyl ester + S-adenosyl-L-homocysteine</text>
        <dbReference type="Rhea" id="RHEA:24452"/>
        <dbReference type="Rhea" id="RHEA-COMP:10208"/>
        <dbReference type="Rhea" id="RHEA-COMP:10311"/>
        <dbReference type="ChEBI" id="CHEBI:29973"/>
        <dbReference type="ChEBI" id="CHEBI:57856"/>
        <dbReference type="ChEBI" id="CHEBI:59789"/>
        <dbReference type="ChEBI" id="CHEBI:82795"/>
        <dbReference type="EC" id="2.1.1.80"/>
    </reaction>
</comment>
<keyword evidence="6" id="KW-0175">Coiled coil</keyword>
<dbReference type="InterPro" id="IPR050903">
    <property type="entry name" value="Bact_Chemotaxis_MeTrfase"/>
</dbReference>
<dbReference type="Gene3D" id="3.30.450.20">
    <property type="entry name" value="PAS domain"/>
    <property type="match status" value="2"/>
</dbReference>
<evidence type="ECO:0000256" key="5">
    <source>
        <dbReference type="ARBA" id="ARBA00022691"/>
    </source>
</evidence>
<dbReference type="Pfam" id="PF08448">
    <property type="entry name" value="PAS_4"/>
    <property type="match status" value="1"/>
</dbReference>
<evidence type="ECO:0000256" key="1">
    <source>
        <dbReference type="ARBA" id="ARBA00001541"/>
    </source>
</evidence>
<dbReference type="SMART" id="SM00138">
    <property type="entry name" value="MeTrc"/>
    <property type="match status" value="1"/>
</dbReference>
<organism evidence="10 11">
    <name type="scientific">Actinomycetospora corticicola</name>
    <dbReference type="NCBI Taxonomy" id="663602"/>
    <lineage>
        <taxon>Bacteria</taxon>
        <taxon>Bacillati</taxon>
        <taxon>Actinomycetota</taxon>
        <taxon>Actinomycetes</taxon>
        <taxon>Pseudonocardiales</taxon>
        <taxon>Pseudonocardiaceae</taxon>
        <taxon>Actinomycetospora</taxon>
    </lineage>
</organism>
<dbReference type="InterPro" id="IPR013656">
    <property type="entry name" value="PAS_4"/>
</dbReference>
<dbReference type="Gene3D" id="1.10.155.10">
    <property type="entry name" value="Chemotaxis receptor methyltransferase CheR, N-terminal domain"/>
    <property type="match status" value="1"/>
</dbReference>
<evidence type="ECO:0000256" key="3">
    <source>
        <dbReference type="ARBA" id="ARBA00022603"/>
    </source>
</evidence>
<dbReference type="InterPro" id="IPR022641">
    <property type="entry name" value="CheR_N"/>
</dbReference>
<comment type="caution">
    <text evidence="10">The sequence shown here is derived from an EMBL/GenBank/DDBJ whole genome shotgun (WGS) entry which is preliminary data.</text>
</comment>
<dbReference type="Pfam" id="PF03705">
    <property type="entry name" value="CheR_N"/>
    <property type="match status" value="1"/>
</dbReference>
<evidence type="ECO:0000256" key="7">
    <source>
        <dbReference type="SAM" id="MobiDB-lite"/>
    </source>
</evidence>
<keyword evidence="3 10" id="KW-0489">Methyltransferase</keyword>
<dbReference type="InterPro" id="IPR000014">
    <property type="entry name" value="PAS"/>
</dbReference>
<dbReference type="AlphaFoldDB" id="A0A7Y9E296"/>
<dbReference type="PANTHER" id="PTHR24422">
    <property type="entry name" value="CHEMOTAXIS PROTEIN METHYLTRANSFERASE"/>
    <property type="match status" value="1"/>
</dbReference>
<dbReference type="SUPFAM" id="SSF90257">
    <property type="entry name" value="Myosin rod fragments"/>
    <property type="match status" value="1"/>
</dbReference>
<dbReference type="InterPro" id="IPR000780">
    <property type="entry name" value="CheR_MeTrfase"/>
</dbReference>
<evidence type="ECO:0000259" key="8">
    <source>
        <dbReference type="PROSITE" id="PS50112"/>
    </source>
</evidence>
<dbReference type="GO" id="GO:0016787">
    <property type="term" value="F:hydrolase activity"/>
    <property type="evidence" value="ECO:0007669"/>
    <property type="project" value="UniProtKB-KW"/>
</dbReference>
<dbReference type="PROSITE" id="PS50123">
    <property type="entry name" value="CHER"/>
    <property type="match status" value="1"/>
</dbReference>
<dbReference type="SUPFAM" id="SSF47757">
    <property type="entry name" value="Chemotaxis receptor methyltransferase CheR, N-terminal domain"/>
    <property type="match status" value="1"/>
</dbReference>
<feature type="compositionally biased region" description="Acidic residues" evidence="7">
    <location>
        <begin position="1"/>
        <end position="11"/>
    </location>
</feature>
<evidence type="ECO:0000313" key="10">
    <source>
        <dbReference type="EMBL" id="NYD39687.1"/>
    </source>
</evidence>